<feature type="chain" id="PRO_5046139497" description="Mce/MlaD domain-containing protein" evidence="2">
    <location>
        <begin position="24"/>
        <end position="472"/>
    </location>
</feature>
<gene>
    <name evidence="4" type="ORF">GCM10022263_10290</name>
</gene>
<feature type="region of interest" description="Disordered" evidence="1">
    <location>
        <begin position="399"/>
        <end position="442"/>
    </location>
</feature>
<feature type="signal peptide" evidence="2">
    <location>
        <begin position="1"/>
        <end position="23"/>
    </location>
</feature>
<evidence type="ECO:0000313" key="5">
    <source>
        <dbReference type="Proteomes" id="UP001500301"/>
    </source>
</evidence>
<accession>A0ABP6UX59</accession>
<evidence type="ECO:0000313" key="4">
    <source>
        <dbReference type="EMBL" id="GAA3523888.1"/>
    </source>
</evidence>
<feature type="domain" description="Mce/MlaD" evidence="3">
    <location>
        <begin position="30"/>
        <end position="106"/>
    </location>
</feature>
<comment type="caution">
    <text evidence="4">The sequence shown here is derived from an EMBL/GenBank/DDBJ whole genome shotgun (WGS) entry which is preliminary data.</text>
</comment>
<name>A0ABP6UX59_9ACTN</name>
<evidence type="ECO:0000259" key="3">
    <source>
        <dbReference type="Pfam" id="PF02470"/>
    </source>
</evidence>
<reference evidence="5" key="1">
    <citation type="journal article" date="2019" name="Int. J. Syst. Evol. Microbiol.">
        <title>The Global Catalogue of Microorganisms (GCM) 10K type strain sequencing project: providing services to taxonomists for standard genome sequencing and annotation.</title>
        <authorList>
            <consortium name="The Broad Institute Genomics Platform"/>
            <consortium name="The Broad Institute Genome Sequencing Center for Infectious Disease"/>
            <person name="Wu L."/>
            <person name="Ma J."/>
        </authorList>
    </citation>
    <scope>NUCLEOTIDE SEQUENCE [LARGE SCALE GENOMIC DNA]</scope>
    <source>
        <strain evidence="5">JCM 17460</strain>
    </source>
</reference>
<sequence length="472" mass="47883">MKKVVAPAIAAAVVLAAVGAGKAGGSGSDSVEVVAMFGDASPLQPGNVVKAAGVDVGTIEAIEVVGGKAEVTMRVDRAALPLHSDVTATITTQDLLGERFVALDRGSADAPELSAPMVIPEKQTSRVVDLQDVLNAVDTPTAQGLSALLTESGEALRGHGEKADKALAALAPALRQADDLAAILRDQNDLLGRLVDNAQPVASALATGDGKAMDDLVDSATRLLESLTAERQALRTSLAELPSTLTSARATLAELAGVATPATRTLRTLRPVTGDLEQISKELTRFAAAADPALGSLPPVLKEAERLLDQAAPVVAALRSGGDGLVSSARSADQLSDVALSGKSLTDLMEFAKGWSLATSDYDAISHYFKAMVPLSPNALGDTAAGLLPALPDNILHDLPVPSAPDLQLPGRSDDEVDAGAGDAPEAPPAPDPSGLGGLLSGLLGGKKAQSATGLSSAQEQSLIQQILGGLR</sequence>
<dbReference type="PANTHER" id="PTHR33371">
    <property type="entry name" value="INTERMEMBRANE PHOSPHOLIPID TRANSPORT SYSTEM BINDING PROTEIN MLAD-RELATED"/>
    <property type="match status" value="1"/>
</dbReference>
<evidence type="ECO:0000256" key="1">
    <source>
        <dbReference type="SAM" id="MobiDB-lite"/>
    </source>
</evidence>
<dbReference type="InterPro" id="IPR052336">
    <property type="entry name" value="MlaD_Phospholipid_Transporter"/>
</dbReference>
<dbReference type="Pfam" id="PF02470">
    <property type="entry name" value="MlaD"/>
    <property type="match status" value="1"/>
</dbReference>
<protein>
    <recommendedName>
        <fullName evidence="3">Mce/MlaD domain-containing protein</fullName>
    </recommendedName>
</protein>
<dbReference type="InterPro" id="IPR003399">
    <property type="entry name" value="Mce/MlaD"/>
</dbReference>
<dbReference type="EMBL" id="BAABBB010000006">
    <property type="protein sequence ID" value="GAA3523888.1"/>
    <property type="molecule type" value="Genomic_DNA"/>
</dbReference>
<keyword evidence="5" id="KW-1185">Reference proteome</keyword>
<evidence type="ECO:0000256" key="2">
    <source>
        <dbReference type="SAM" id="SignalP"/>
    </source>
</evidence>
<dbReference type="RefSeq" id="WP_218235554.1">
    <property type="nucleotide sequence ID" value="NZ_BAABBB010000006.1"/>
</dbReference>
<keyword evidence="2" id="KW-0732">Signal</keyword>
<proteinExistence type="predicted"/>
<dbReference type="PANTHER" id="PTHR33371:SF4">
    <property type="entry name" value="INTERMEMBRANE PHOSPHOLIPID TRANSPORT SYSTEM BINDING PROTEIN MLAD"/>
    <property type="match status" value="1"/>
</dbReference>
<dbReference type="Proteomes" id="UP001500301">
    <property type="component" value="Unassembled WGS sequence"/>
</dbReference>
<organism evidence="4 5">
    <name type="scientific">Nocardioides daeguensis</name>
    <dbReference type="NCBI Taxonomy" id="908359"/>
    <lineage>
        <taxon>Bacteria</taxon>
        <taxon>Bacillati</taxon>
        <taxon>Actinomycetota</taxon>
        <taxon>Actinomycetes</taxon>
        <taxon>Propionibacteriales</taxon>
        <taxon>Nocardioidaceae</taxon>
        <taxon>Nocardioides</taxon>
    </lineage>
</organism>